<keyword evidence="1" id="KW-0732">Signal</keyword>
<organism evidence="2 5">
    <name type="scientific">Mycolicibacterium rufum</name>
    <dbReference type="NCBI Taxonomy" id="318424"/>
    <lineage>
        <taxon>Bacteria</taxon>
        <taxon>Bacillati</taxon>
        <taxon>Actinomycetota</taxon>
        <taxon>Actinomycetes</taxon>
        <taxon>Mycobacteriales</taxon>
        <taxon>Mycobacteriaceae</taxon>
        <taxon>Mycolicibacterium</taxon>
    </lineage>
</organism>
<feature type="signal peptide" evidence="1">
    <location>
        <begin position="1"/>
        <end position="17"/>
    </location>
</feature>
<dbReference type="Proteomes" id="UP001140272">
    <property type="component" value="Unassembled WGS sequence"/>
</dbReference>
<proteinExistence type="predicted"/>
<dbReference type="Proteomes" id="UP001055159">
    <property type="component" value="Chromosome"/>
</dbReference>
<dbReference type="EMBL" id="JACKRN010000799">
    <property type="protein sequence ID" value="MCV7073052.1"/>
    <property type="molecule type" value="Genomic_DNA"/>
</dbReference>
<sequence>MRFLTAAAAVTAAGVVAACSSYPANPPDSTTTTVSPSVGHGSLAYCLGQHGVPASPGPVTGPPPGVDAATWDTAMQACSSLAPGPDAPAHP</sequence>
<evidence type="ECO:0000313" key="5">
    <source>
        <dbReference type="Proteomes" id="UP001140272"/>
    </source>
</evidence>
<name>A0A9X2Y371_9MYCO</name>
<gene>
    <name evidence="2" type="ORF">H7H73_24665</name>
    <name evidence="3" type="ORF">MJO55_23245</name>
</gene>
<reference evidence="3" key="3">
    <citation type="submission" date="2022-08" db="EMBL/GenBank/DDBJ databases">
        <title>Whole genome sequencing of non-tuberculosis mycobacteria type-strains.</title>
        <authorList>
            <person name="Igarashi Y."/>
            <person name="Osugi A."/>
            <person name="Mitarai S."/>
        </authorList>
    </citation>
    <scope>NUCLEOTIDE SEQUENCE</scope>
    <source>
        <strain evidence="3">JCM 16372</strain>
    </source>
</reference>
<evidence type="ECO:0000313" key="4">
    <source>
        <dbReference type="Proteomes" id="UP001055159"/>
    </source>
</evidence>
<keyword evidence="4" id="KW-1185">Reference proteome</keyword>
<dbReference type="RefSeq" id="WP_043412582.1">
    <property type="nucleotide sequence ID" value="NZ_CP092427.2"/>
</dbReference>
<evidence type="ECO:0000313" key="2">
    <source>
        <dbReference type="EMBL" id="MCV7073052.1"/>
    </source>
</evidence>
<reference evidence="2" key="1">
    <citation type="submission" date="2020-07" db="EMBL/GenBank/DDBJ databases">
        <authorList>
            <person name="Pettersson B.M.F."/>
            <person name="Behra P.R.K."/>
            <person name="Ramesh M."/>
            <person name="Das S."/>
            <person name="Dasgupta S."/>
            <person name="Kirsebom L.A."/>
        </authorList>
    </citation>
    <scope>NUCLEOTIDE SEQUENCE</scope>
    <source>
        <strain evidence="2">DSM 45406</strain>
    </source>
</reference>
<feature type="chain" id="PRO_5040884390" description="Lipoprotein" evidence="1">
    <location>
        <begin position="18"/>
        <end position="91"/>
    </location>
</feature>
<dbReference type="AlphaFoldDB" id="A0A9X2Y371"/>
<reference evidence="2" key="2">
    <citation type="journal article" date="2022" name="BMC Genomics">
        <title>Comparative genome analysis of mycobacteria focusing on tRNA and non-coding RNA.</title>
        <authorList>
            <person name="Behra P.R.K."/>
            <person name="Pettersson B.M.F."/>
            <person name="Ramesh M."/>
            <person name="Das S."/>
            <person name="Dasgupta S."/>
            <person name="Kirsebom L.A."/>
        </authorList>
    </citation>
    <scope>NUCLEOTIDE SEQUENCE</scope>
    <source>
        <strain evidence="2">DSM 45406</strain>
    </source>
</reference>
<dbReference type="EMBL" id="CP092427">
    <property type="protein sequence ID" value="ULP36104.1"/>
    <property type="molecule type" value="Genomic_DNA"/>
</dbReference>
<accession>A0A9X2Y371</accession>
<dbReference type="PROSITE" id="PS51257">
    <property type="entry name" value="PROKAR_LIPOPROTEIN"/>
    <property type="match status" value="1"/>
</dbReference>
<evidence type="ECO:0000313" key="3">
    <source>
        <dbReference type="EMBL" id="ULP36104.1"/>
    </source>
</evidence>
<protein>
    <recommendedName>
        <fullName evidence="6">Lipoprotein</fullName>
    </recommendedName>
</protein>
<evidence type="ECO:0008006" key="6">
    <source>
        <dbReference type="Google" id="ProtNLM"/>
    </source>
</evidence>
<evidence type="ECO:0000256" key="1">
    <source>
        <dbReference type="SAM" id="SignalP"/>
    </source>
</evidence>